<organism evidence="3 4">
    <name type="scientific">Plebeiibacterium marinum</name>
    <dbReference type="NCBI Taxonomy" id="2992111"/>
    <lineage>
        <taxon>Bacteria</taxon>
        <taxon>Pseudomonadati</taxon>
        <taxon>Bacteroidota</taxon>
        <taxon>Bacteroidia</taxon>
        <taxon>Marinilabiliales</taxon>
        <taxon>Marinilabiliaceae</taxon>
        <taxon>Plebeiibacterium</taxon>
    </lineage>
</organism>
<dbReference type="Gene3D" id="2.60.40.3140">
    <property type="match status" value="1"/>
</dbReference>
<dbReference type="Pfam" id="PF01841">
    <property type="entry name" value="Transglut_core"/>
    <property type="match status" value="1"/>
</dbReference>
<dbReference type="InterPro" id="IPR038765">
    <property type="entry name" value="Papain-like_cys_pep_sf"/>
</dbReference>
<sequence length="637" mass="73905">MIYKFGLFLIYVVFIISANIHGQDVVRSDYQGIITQLNYFYVIDIKDDSLMVTQTNEKEVELVNENSKGFTKDQIFFSSFTSVSDIDAYSLIPEDDGYKKYKVEQFQETHNTDASIFYDDSKTIQFAYPSLEKGSKTYLKYTINYKNPRFLRSCYFQSFLPVAHSKVCVKVHRDVELGFKIFNGDVANVGFKEYRKGKFRFYEWEAENVQPYHYSGGKYFGINHFSPHIALYIKSIKHDGVTKGYFGTTEQLYNYYYDFVANVNDTISDDLKNTVGKITAGLNDEDKAKAIYYWVHNNIKYVAYEHGYAGFIPANAFEVFQKRFGDCKGMSSLLKAMMDLAGLPTFYTWVGTRHIPYKYSDLPLPSADNHMIATRIVGDSLVVLDGTFKYMDYGVYPFHLQGKEILVGKGPGDYKVYKIPITPSAYSVVTDSVSFSLDGGIVKGESKMMYSGFNKVELAYTMDGVQQDNYEKVFSRIFNKGNNKFRVTEQQVSNLFEYEVPAYVQYSFEIEDYIKTVGEEIFVNMNLDKPYQGMLVDTSETVAPVQNDFYCSEKYITRFRIPQGYEVTYIPKDGAFNNEEFSYSMKYYKDGDDIVLEKEFKSEFFLLLEDKIPEWNKMIKDLNRNYRRTLVLKKNKL</sequence>
<dbReference type="Proteomes" id="UP001207408">
    <property type="component" value="Unassembled WGS sequence"/>
</dbReference>
<feature type="domain" description="Transglutaminase-like" evidence="1">
    <location>
        <begin position="278"/>
        <end position="345"/>
    </location>
</feature>
<proteinExistence type="predicted"/>
<dbReference type="EMBL" id="JAPDPI010000009">
    <property type="protein sequence ID" value="MCW3805227.1"/>
    <property type="molecule type" value="Genomic_DNA"/>
</dbReference>
<evidence type="ECO:0000313" key="4">
    <source>
        <dbReference type="Proteomes" id="UP001207408"/>
    </source>
</evidence>
<name>A0AAE3MCV4_9BACT</name>
<dbReference type="Gene3D" id="3.10.620.30">
    <property type="match status" value="1"/>
</dbReference>
<evidence type="ECO:0000259" key="1">
    <source>
        <dbReference type="Pfam" id="PF01841"/>
    </source>
</evidence>
<keyword evidence="4" id="KW-1185">Reference proteome</keyword>
<evidence type="ECO:0000313" key="3">
    <source>
        <dbReference type="EMBL" id="MCW3805227.1"/>
    </source>
</evidence>
<feature type="domain" description="DUF3857" evidence="2">
    <location>
        <begin position="52"/>
        <end position="212"/>
    </location>
</feature>
<gene>
    <name evidence="3" type="ORF">OM074_06285</name>
</gene>
<dbReference type="AlphaFoldDB" id="A0AAE3MCV4"/>
<dbReference type="RefSeq" id="WP_301198529.1">
    <property type="nucleotide sequence ID" value="NZ_JAPDPI010000009.1"/>
</dbReference>
<comment type="caution">
    <text evidence="3">The sequence shown here is derived from an EMBL/GenBank/DDBJ whole genome shotgun (WGS) entry which is preliminary data.</text>
</comment>
<dbReference type="Pfam" id="PF12969">
    <property type="entry name" value="DUF3857"/>
    <property type="match status" value="1"/>
</dbReference>
<dbReference type="SUPFAM" id="SSF54001">
    <property type="entry name" value="Cysteine proteinases"/>
    <property type="match status" value="1"/>
</dbReference>
<dbReference type="Gene3D" id="2.60.120.1130">
    <property type="match status" value="1"/>
</dbReference>
<dbReference type="InterPro" id="IPR024618">
    <property type="entry name" value="DUF3857"/>
</dbReference>
<evidence type="ECO:0000259" key="2">
    <source>
        <dbReference type="Pfam" id="PF12969"/>
    </source>
</evidence>
<dbReference type="InterPro" id="IPR002931">
    <property type="entry name" value="Transglutaminase-like"/>
</dbReference>
<accession>A0AAE3MCV4</accession>
<reference evidence="3" key="1">
    <citation type="submission" date="2022-10" db="EMBL/GenBank/DDBJ databases">
        <authorList>
            <person name="Yu W.X."/>
        </authorList>
    </citation>
    <scope>NUCLEOTIDE SEQUENCE</scope>
    <source>
        <strain evidence="3">D04</strain>
    </source>
</reference>
<protein>
    <submittedName>
        <fullName evidence="3">DUF3857 and transglutaminase domain-containing protein</fullName>
    </submittedName>
</protein>